<accession>A0A9N7Z5H7</accession>
<feature type="region of interest" description="Disordered" evidence="1">
    <location>
        <begin position="1"/>
        <end position="23"/>
    </location>
</feature>
<keyword evidence="3" id="KW-1185">Reference proteome</keyword>
<sequence>MTLGSTQLTPDLPAVPQNAATPPALSDAIEAHCRRSAPGQGGVAADPCAELGEVDVWNSFTLNNTFIAQNLTALRAYANSLVYCAHAGPKGRLLMRQDCRFTISWLPRRETSRDKNCSQLRSLPKKDTLDMVSTKAAITSAALSSASSMVAHYVQFSAHSALGRSKVHRKEEKGESFLSLRSESCVFLPSPPLILSLFIMISTRVAAVKMSPYHLPPPSLSAD</sequence>
<gene>
    <name evidence="2" type="ORF">PLEPLA_LOCUS37262</name>
</gene>
<name>A0A9N7Z5H7_PLEPL</name>
<dbReference type="Proteomes" id="UP001153269">
    <property type="component" value="Unassembled WGS sequence"/>
</dbReference>
<comment type="caution">
    <text evidence="2">The sequence shown here is derived from an EMBL/GenBank/DDBJ whole genome shotgun (WGS) entry which is preliminary data.</text>
</comment>
<dbReference type="AlphaFoldDB" id="A0A9N7Z5H7"/>
<evidence type="ECO:0000313" key="3">
    <source>
        <dbReference type="Proteomes" id="UP001153269"/>
    </source>
</evidence>
<organism evidence="2 3">
    <name type="scientific">Pleuronectes platessa</name>
    <name type="common">European plaice</name>
    <dbReference type="NCBI Taxonomy" id="8262"/>
    <lineage>
        <taxon>Eukaryota</taxon>
        <taxon>Metazoa</taxon>
        <taxon>Chordata</taxon>
        <taxon>Craniata</taxon>
        <taxon>Vertebrata</taxon>
        <taxon>Euteleostomi</taxon>
        <taxon>Actinopterygii</taxon>
        <taxon>Neopterygii</taxon>
        <taxon>Teleostei</taxon>
        <taxon>Neoteleostei</taxon>
        <taxon>Acanthomorphata</taxon>
        <taxon>Carangaria</taxon>
        <taxon>Pleuronectiformes</taxon>
        <taxon>Pleuronectoidei</taxon>
        <taxon>Pleuronectidae</taxon>
        <taxon>Pleuronectes</taxon>
    </lineage>
</organism>
<dbReference type="EMBL" id="CADEAL010004020">
    <property type="protein sequence ID" value="CAB1449579.1"/>
    <property type="molecule type" value="Genomic_DNA"/>
</dbReference>
<evidence type="ECO:0000256" key="1">
    <source>
        <dbReference type="SAM" id="MobiDB-lite"/>
    </source>
</evidence>
<evidence type="ECO:0000313" key="2">
    <source>
        <dbReference type="EMBL" id="CAB1449579.1"/>
    </source>
</evidence>
<protein>
    <submittedName>
        <fullName evidence="2">Uncharacterized protein</fullName>
    </submittedName>
</protein>
<proteinExistence type="predicted"/>
<reference evidence="2" key="1">
    <citation type="submission" date="2020-03" db="EMBL/GenBank/DDBJ databases">
        <authorList>
            <person name="Weist P."/>
        </authorList>
    </citation>
    <scope>NUCLEOTIDE SEQUENCE</scope>
</reference>